<dbReference type="Proteomes" id="UP000293865">
    <property type="component" value="Unassembled WGS sequence"/>
</dbReference>
<dbReference type="OrthoDB" id="3531920at2"/>
<dbReference type="InterPro" id="IPR046080">
    <property type="entry name" value="DUF6098"/>
</dbReference>
<dbReference type="EMBL" id="SDPN01000028">
    <property type="protein sequence ID" value="RXZ68364.1"/>
    <property type="molecule type" value="Genomic_DNA"/>
</dbReference>
<protein>
    <submittedName>
        <fullName evidence="1">Uncharacterized protein</fullName>
    </submittedName>
</protein>
<dbReference type="AlphaFoldDB" id="A0A4Q2KSD1"/>
<comment type="caution">
    <text evidence="1">The sequence shown here is derived from an EMBL/GenBank/DDBJ whole genome shotgun (WGS) entry which is preliminary data.</text>
</comment>
<sequence>MGDDRGRSREVPELTELAELEALVRERPGLHVRYSEGFEHDASARSIDTESGLELPGLSVNPLDPEPWWTRPTTDWIARQLCQYKHLRERNPDRMAWVLRGHAVGRGPDSEPLLRDVDPVARLSDALLDEAERRYEERFDAGRGPEGYEG</sequence>
<dbReference type="Pfam" id="PF19593">
    <property type="entry name" value="DUF6098"/>
    <property type="match status" value="1"/>
</dbReference>
<name>A0A4Q2KSD1_9MICO</name>
<proteinExistence type="predicted"/>
<reference evidence="1 2" key="1">
    <citation type="submission" date="2019-01" db="EMBL/GenBank/DDBJ databases">
        <title>Agromyces.</title>
        <authorList>
            <person name="Li J."/>
        </authorList>
    </citation>
    <scope>NUCLEOTIDE SEQUENCE [LARGE SCALE GENOMIC DNA]</scope>
    <source>
        <strain evidence="1 2">DSM 15934</strain>
    </source>
</reference>
<accession>A0A4Q2KSD1</accession>
<gene>
    <name evidence="1" type="ORF">ESP51_13890</name>
</gene>
<evidence type="ECO:0000313" key="1">
    <source>
        <dbReference type="EMBL" id="RXZ68364.1"/>
    </source>
</evidence>
<organism evidence="1 2">
    <name type="scientific">Agromyces albus</name>
    <dbReference type="NCBI Taxonomy" id="205332"/>
    <lineage>
        <taxon>Bacteria</taxon>
        <taxon>Bacillati</taxon>
        <taxon>Actinomycetota</taxon>
        <taxon>Actinomycetes</taxon>
        <taxon>Micrococcales</taxon>
        <taxon>Microbacteriaceae</taxon>
        <taxon>Agromyces</taxon>
    </lineage>
</organism>
<dbReference type="RefSeq" id="WP_129521494.1">
    <property type="nucleotide sequence ID" value="NZ_SDPN01000028.1"/>
</dbReference>
<keyword evidence="2" id="KW-1185">Reference proteome</keyword>
<evidence type="ECO:0000313" key="2">
    <source>
        <dbReference type="Proteomes" id="UP000293865"/>
    </source>
</evidence>